<comment type="caution">
    <text evidence="1">The sequence shown here is derived from an EMBL/GenBank/DDBJ whole genome shotgun (WGS) entry which is preliminary data.</text>
</comment>
<protein>
    <submittedName>
        <fullName evidence="1">Uncharacterized protein</fullName>
    </submittedName>
</protein>
<evidence type="ECO:0000313" key="1">
    <source>
        <dbReference type="EMBL" id="GHI43653.1"/>
    </source>
</evidence>
<reference evidence="1" key="1">
    <citation type="submission" date="2024-05" db="EMBL/GenBank/DDBJ databases">
        <title>Whole genome shotgun sequence of Streptomyces violascens NBRC 12920.</title>
        <authorList>
            <person name="Komaki H."/>
            <person name="Tamura T."/>
        </authorList>
    </citation>
    <scope>NUCLEOTIDE SEQUENCE</scope>
    <source>
        <strain evidence="1">NBRC 12920</strain>
    </source>
</reference>
<proteinExistence type="predicted"/>
<dbReference type="Proteomes" id="UP001050808">
    <property type="component" value="Unassembled WGS sequence"/>
</dbReference>
<name>A0ABQ3R2A6_9ACTN</name>
<sequence length="82" mass="9141">MLAMAAELRSFPPVMFGVIDDEDEDEEGGELDFGALPEDAKLAAGALVYGMHVLVDELFQDLQTLSWSGRWRTRGRRTRAGR</sequence>
<evidence type="ECO:0000313" key="2">
    <source>
        <dbReference type="Proteomes" id="UP001050808"/>
    </source>
</evidence>
<keyword evidence="2" id="KW-1185">Reference proteome</keyword>
<dbReference type="EMBL" id="BNDY01000021">
    <property type="protein sequence ID" value="GHI43653.1"/>
    <property type="molecule type" value="Genomic_DNA"/>
</dbReference>
<gene>
    <name evidence="1" type="ORF">Sviol_80610</name>
</gene>
<organism evidence="1 2">
    <name type="scientific">Streptomyces violascens</name>
    <dbReference type="NCBI Taxonomy" id="67381"/>
    <lineage>
        <taxon>Bacteria</taxon>
        <taxon>Bacillati</taxon>
        <taxon>Actinomycetota</taxon>
        <taxon>Actinomycetes</taxon>
        <taxon>Kitasatosporales</taxon>
        <taxon>Streptomycetaceae</taxon>
        <taxon>Streptomyces</taxon>
    </lineage>
</organism>
<accession>A0ABQ3R2A6</accession>